<dbReference type="Proteomes" id="UP000095286">
    <property type="component" value="Unplaced"/>
</dbReference>
<proteinExistence type="predicted"/>
<reference evidence="2" key="1">
    <citation type="submission" date="2016-11" db="UniProtKB">
        <authorList>
            <consortium name="WormBaseParasite"/>
        </authorList>
    </citation>
    <scope>IDENTIFICATION</scope>
    <source>
        <strain evidence="2">KR3021</strain>
    </source>
</reference>
<protein>
    <submittedName>
        <fullName evidence="2">LLGL domain-containing protein</fullName>
    </submittedName>
</protein>
<evidence type="ECO:0000313" key="1">
    <source>
        <dbReference type="Proteomes" id="UP000095286"/>
    </source>
</evidence>
<accession>A0AC35UCB7</accession>
<evidence type="ECO:0000313" key="2">
    <source>
        <dbReference type="WBParaSite" id="RSKR_0000954400.1"/>
    </source>
</evidence>
<sequence>MSLSLNRSDLIQVGATNNNCLTLIKEAAFHLEKGEQNDDEDIVIDNKSKEEKRKKDEKKKDEKNKRNKLLVTDKVVIGSQDGTLTVIEKKKNSIAILSKSLPGPPITSVKLGGTTATHDRIFFSADNFIRGFFKKGKQFFGFETNFTDAIQCMFIYGLELLVSSNNVLTHYHDTQEVNSYICGEPITDIICLPKKEGSWVGGRQLTPVIACEDKKIKVLCAGQLIYLIKINDVPTILRLYMNDGGYNKEKVLYGTRNGTIGLLWLPENDYTLLWEINTTSTSQITSFCFYNLFGGSYPDLILGKDDGMIEMYTLDADTINLRQLYATNETITGIVCGRVNNQNYDEIIVSTYTGWIFSLSTEPVAGETGGNLPHVPQMDIRIEELEKEVKILEESVVEHRQKFEFANPADDESDIYAYELEVNDKLILNNELASYTFTIELIIPIEFYVIQTTLDLMLIDVDKNQSILSITEPERFPEEGNKLVAFYRCQPNTKKIQFCVNTFEGCHGDIKVYIAPSRIPRTIQVSDFI</sequence>
<organism evidence="1 2">
    <name type="scientific">Rhabditophanes sp. KR3021</name>
    <dbReference type="NCBI Taxonomy" id="114890"/>
    <lineage>
        <taxon>Eukaryota</taxon>
        <taxon>Metazoa</taxon>
        <taxon>Ecdysozoa</taxon>
        <taxon>Nematoda</taxon>
        <taxon>Chromadorea</taxon>
        <taxon>Rhabditida</taxon>
        <taxon>Tylenchina</taxon>
        <taxon>Panagrolaimomorpha</taxon>
        <taxon>Strongyloidoidea</taxon>
        <taxon>Alloionematidae</taxon>
        <taxon>Rhabditophanes</taxon>
    </lineage>
</organism>
<dbReference type="WBParaSite" id="RSKR_0000954400.1">
    <property type="protein sequence ID" value="RSKR_0000954400.1"/>
    <property type="gene ID" value="RSKR_0000954400"/>
</dbReference>
<name>A0AC35UCB7_9BILA</name>